<proteinExistence type="inferred from homology"/>
<dbReference type="InterPro" id="IPR007471">
    <property type="entry name" value="N-end_Aminoacyl_Trfase_N"/>
</dbReference>
<evidence type="ECO:0000313" key="8">
    <source>
        <dbReference type="Proteomes" id="UP000029867"/>
    </source>
</evidence>
<dbReference type="Proteomes" id="UP000029867">
    <property type="component" value="Unassembled WGS sequence"/>
</dbReference>
<dbReference type="InterPro" id="IPR007472">
    <property type="entry name" value="N-end_Aminoacyl_Trfase_C"/>
</dbReference>
<reference evidence="8" key="1">
    <citation type="journal article" date="2014" name="Microb. Cell Fact.">
        <title>Exploiting Issatchenkia orientalis SD108 for succinic acid production.</title>
        <authorList>
            <person name="Xiao H."/>
            <person name="Shao Z."/>
            <person name="Jiang Y."/>
            <person name="Dole S."/>
            <person name="Zhao H."/>
        </authorList>
    </citation>
    <scope>NUCLEOTIDE SEQUENCE [LARGE SCALE GENOMIC DNA]</scope>
    <source>
        <strain evidence="8">SD108</strain>
    </source>
</reference>
<dbReference type="VEuPathDB" id="FungiDB:C5L36_0E03980"/>
<dbReference type="InterPro" id="IPR016181">
    <property type="entry name" value="Acyl_CoA_acyltransferase"/>
</dbReference>
<protein>
    <recommendedName>
        <fullName evidence="2">arginyltransferase</fullName>
        <ecNumber evidence="2">2.3.2.8</ecNumber>
    </recommendedName>
</protein>
<organism evidence="7 8">
    <name type="scientific">Pichia kudriavzevii</name>
    <name type="common">Yeast</name>
    <name type="synonym">Issatchenkia orientalis</name>
    <dbReference type="NCBI Taxonomy" id="4909"/>
    <lineage>
        <taxon>Eukaryota</taxon>
        <taxon>Fungi</taxon>
        <taxon>Dikarya</taxon>
        <taxon>Ascomycota</taxon>
        <taxon>Saccharomycotina</taxon>
        <taxon>Pichiomycetes</taxon>
        <taxon>Pichiales</taxon>
        <taxon>Pichiaceae</taxon>
        <taxon>Pichia</taxon>
    </lineage>
</organism>
<evidence type="ECO:0000256" key="1">
    <source>
        <dbReference type="ARBA" id="ARBA00009991"/>
    </source>
</evidence>
<dbReference type="AlphaFoldDB" id="A0A099NXJ1"/>
<dbReference type="Pfam" id="PF04377">
    <property type="entry name" value="ATE_C"/>
    <property type="match status" value="1"/>
</dbReference>
<dbReference type="eggNOG" id="KOG1193">
    <property type="taxonomic scope" value="Eukaryota"/>
</dbReference>
<evidence type="ECO:0000313" key="7">
    <source>
        <dbReference type="EMBL" id="KGK36611.1"/>
    </source>
</evidence>
<dbReference type="Pfam" id="PF04376">
    <property type="entry name" value="ATE_N"/>
    <property type="match status" value="1"/>
</dbReference>
<dbReference type="PANTHER" id="PTHR21367">
    <property type="entry name" value="ARGININE-TRNA-PROTEIN TRANSFERASE 1"/>
    <property type="match status" value="1"/>
</dbReference>
<keyword evidence="3" id="KW-0808">Transferase</keyword>
<gene>
    <name evidence="7" type="ORF">JL09_g4228</name>
</gene>
<dbReference type="PANTHER" id="PTHR21367:SF1">
    <property type="entry name" value="ARGINYL-TRNA--PROTEIN TRANSFERASE 1"/>
    <property type="match status" value="1"/>
</dbReference>
<dbReference type="GO" id="GO:0005737">
    <property type="term" value="C:cytoplasm"/>
    <property type="evidence" value="ECO:0007669"/>
    <property type="project" value="TreeGrafter"/>
</dbReference>
<name>A0A099NXJ1_PICKU</name>
<dbReference type="InterPro" id="IPR030700">
    <property type="entry name" value="N-end_Aminoacyl_Trfase"/>
</dbReference>
<feature type="domain" description="N-end aminoacyl transferase N-terminal" evidence="5">
    <location>
        <begin position="11"/>
        <end position="92"/>
    </location>
</feature>
<dbReference type="HOGENOM" id="CLU_020349_2_2_1"/>
<evidence type="ECO:0000259" key="6">
    <source>
        <dbReference type="Pfam" id="PF04377"/>
    </source>
</evidence>
<dbReference type="EC" id="2.3.2.8" evidence="2"/>
<evidence type="ECO:0000256" key="3">
    <source>
        <dbReference type="ARBA" id="ARBA00022679"/>
    </source>
</evidence>
<keyword evidence="4" id="KW-0012">Acyltransferase</keyword>
<comment type="similarity">
    <text evidence="1">Belongs to the R-transferase family.</text>
</comment>
<evidence type="ECO:0000259" key="5">
    <source>
        <dbReference type="Pfam" id="PF04376"/>
    </source>
</evidence>
<accession>A0A099NXJ1</accession>
<evidence type="ECO:0000256" key="4">
    <source>
        <dbReference type="ARBA" id="ARBA00023315"/>
    </source>
</evidence>
<sequence>MDQLHYIKSTRCGYCLQKKEIWKSWALQSISETMQDRGYCNSSSITFQGDQLSLRRYEELMKEGWRRSGDFMYKPDLLRSCCRAYTIRTNYELYLEDGYYNKSAKKTMRKFYKSVGCTQNAISTELDDFYHAKEHGGDKGFFTVLLPNTFSYDKFELYKKYQFKVHGDKEEDVDELSFYNFLCLDPFRKEETEDLFDWRLLNKEWTSGQYGEELKKLQGPIHECYFADNKLIAVAVLDILPTSVSSVYFIWDPDYAHLGLGNVSAIREIMLTKVLEKEYYYLGFLIADCEKMIYKAKFGGEIRNFSKRGGDPLWVRLKHVSNQLEDGYFKVFDSEMNDIAEQQYGMDSDCYDSEFVSSFDVVSKTQLFPTPKVIP</sequence>
<feature type="domain" description="N-end rule aminoacyl transferase C-terminal" evidence="6">
    <location>
        <begin position="154"/>
        <end position="299"/>
    </location>
</feature>
<dbReference type="SUPFAM" id="SSF55729">
    <property type="entry name" value="Acyl-CoA N-acyltransferases (Nat)"/>
    <property type="match status" value="1"/>
</dbReference>
<dbReference type="GO" id="GO:0004057">
    <property type="term" value="F:arginyl-tRNA--protein transferase activity"/>
    <property type="evidence" value="ECO:0007669"/>
    <property type="project" value="UniProtKB-EC"/>
</dbReference>
<evidence type="ECO:0000256" key="2">
    <source>
        <dbReference type="ARBA" id="ARBA00012025"/>
    </source>
</evidence>
<dbReference type="EMBL" id="JQFK01000061">
    <property type="protein sequence ID" value="KGK36611.1"/>
    <property type="molecule type" value="Genomic_DNA"/>
</dbReference>
<comment type="caution">
    <text evidence="7">The sequence shown here is derived from an EMBL/GenBank/DDBJ whole genome shotgun (WGS) entry which is preliminary data.</text>
</comment>